<evidence type="ECO:0000256" key="1">
    <source>
        <dbReference type="SAM" id="Coils"/>
    </source>
</evidence>
<protein>
    <submittedName>
        <fullName evidence="2">Uncharacterized protein</fullName>
    </submittedName>
</protein>
<sequence length="103" mass="12062">MADLDMKGSKMLEGSEPVLKRLENLFARLVQESSEIKQEMGEIKREISENKQETSAIVMQMDLMREEMLAAVWEARQFTVEHGKRLHQDLTEEFKEKLVEGRH</sequence>
<organism evidence="2 3">
    <name type="scientific">Portunus trituberculatus</name>
    <name type="common">Swimming crab</name>
    <name type="synonym">Neptunus trituberculatus</name>
    <dbReference type="NCBI Taxonomy" id="210409"/>
    <lineage>
        <taxon>Eukaryota</taxon>
        <taxon>Metazoa</taxon>
        <taxon>Ecdysozoa</taxon>
        <taxon>Arthropoda</taxon>
        <taxon>Crustacea</taxon>
        <taxon>Multicrustacea</taxon>
        <taxon>Malacostraca</taxon>
        <taxon>Eumalacostraca</taxon>
        <taxon>Eucarida</taxon>
        <taxon>Decapoda</taxon>
        <taxon>Pleocyemata</taxon>
        <taxon>Brachyura</taxon>
        <taxon>Eubrachyura</taxon>
        <taxon>Portunoidea</taxon>
        <taxon>Portunidae</taxon>
        <taxon>Portuninae</taxon>
        <taxon>Portunus</taxon>
    </lineage>
</organism>
<gene>
    <name evidence="2" type="ORF">E2C01_044012</name>
</gene>
<dbReference type="AlphaFoldDB" id="A0A5B7FY99"/>
<name>A0A5B7FY99_PORTR</name>
<accession>A0A5B7FY99</accession>
<keyword evidence="3" id="KW-1185">Reference proteome</keyword>
<keyword evidence="1" id="KW-0175">Coiled coil</keyword>
<comment type="caution">
    <text evidence="2">The sequence shown here is derived from an EMBL/GenBank/DDBJ whole genome shotgun (WGS) entry which is preliminary data.</text>
</comment>
<evidence type="ECO:0000313" key="2">
    <source>
        <dbReference type="EMBL" id="MPC50189.1"/>
    </source>
</evidence>
<feature type="coiled-coil region" evidence="1">
    <location>
        <begin position="19"/>
        <end position="53"/>
    </location>
</feature>
<dbReference type="Proteomes" id="UP000324222">
    <property type="component" value="Unassembled WGS sequence"/>
</dbReference>
<evidence type="ECO:0000313" key="3">
    <source>
        <dbReference type="Proteomes" id="UP000324222"/>
    </source>
</evidence>
<dbReference type="EMBL" id="VSRR010009334">
    <property type="protein sequence ID" value="MPC50189.1"/>
    <property type="molecule type" value="Genomic_DNA"/>
</dbReference>
<reference evidence="2 3" key="1">
    <citation type="submission" date="2019-05" db="EMBL/GenBank/DDBJ databases">
        <title>Another draft genome of Portunus trituberculatus and its Hox gene families provides insights of decapod evolution.</title>
        <authorList>
            <person name="Jeong J.-H."/>
            <person name="Song I."/>
            <person name="Kim S."/>
            <person name="Choi T."/>
            <person name="Kim D."/>
            <person name="Ryu S."/>
            <person name="Kim W."/>
        </authorList>
    </citation>
    <scope>NUCLEOTIDE SEQUENCE [LARGE SCALE GENOMIC DNA]</scope>
    <source>
        <tissue evidence="2">Muscle</tissue>
    </source>
</reference>
<proteinExistence type="predicted"/>